<dbReference type="InterPro" id="IPR002220">
    <property type="entry name" value="DapA-like"/>
</dbReference>
<organism evidence="6 7">
    <name type="scientific">Kuraishia capsulata CBS 1993</name>
    <dbReference type="NCBI Taxonomy" id="1382522"/>
    <lineage>
        <taxon>Eukaryota</taxon>
        <taxon>Fungi</taxon>
        <taxon>Dikarya</taxon>
        <taxon>Ascomycota</taxon>
        <taxon>Saccharomycotina</taxon>
        <taxon>Pichiomycetes</taxon>
        <taxon>Pichiales</taxon>
        <taxon>Pichiaceae</taxon>
        <taxon>Kuraishia</taxon>
    </lineage>
</organism>
<dbReference type="Gene3D" id="3.20.20.70">
    <property type="entry name" value="Aldolase class I"/>
    <property type="match status" value="1"/>
</dbReference>
<dbReference type="PROSITE" id="PS00665">
    <property type="entry name" value="DHDPS_1"/>
    <property type="match status" value="1"/>
</dbReference>
<dbReference type="InterPro" id="IPR013785">
    <property type="entry name" value="Aldolase_TIM"/>
</dbReference>
<dbReference type="OrthoDB" id="191315at2759"/>
<dbReference type="PANTHER" id="PTHR12128:SF68">
    <property type="entry name" value="DIHYDRODIPICOLINATE SYNTHETASE"/>
    <property type="match status" value="1"/>
</dbReference>
<dbReference type="GO" id="GO:0008840">
    <property type="term" value="F:4-hydroxy-tetrahydrodipicolinate synthase activity"/>
    <property type="evidence" value="ECO:0007669"/>
    <property type="project" value="TreeGrafter"/>
</dbReference>
<evidence type="ECO:0000256" key="2">
    <source>
        <dbReference type="ARBA" id="ARBA00023270"/>
    </source>
</evidence>
<dbReference type="Pfam" id="PF00701">
    <property type="entry name" value="DHDPS"/>
    <property type="match status" value="1"/>
</dbReference>
<keyword evidence="1 3" id="KW-0456">Lyase</keyword>
<dbReference type="EMBL" id="HG793127">
    <property type="protein sequence ID" value="CDK27127.1"/>
    <property type="molecule type" value="Genomic_DNA"/>
</dbReference>
<evidence type="ECO:0000313" key="6">
    <source>
        <dbReference type="EMBL" id="CDK27127.1"/>
    </source>
</evidence>
<evidence type="ECO:0000256" key="4">
    <source>
        <dbReference type="PIRSR" id="PIRSR001365-1"/>
    </source>
</evidence>
<proteinExistence type="inferred from homology"/>
<evidence type="ECO:0000313" key="7">
    <source>
        <dbReference type="Proteomes" id="UP000019384"/>
    </source>
</evidence>
<feature type="binding site" evidence="5">
    <location>
        <position position="219"/>
    </location>
    <ligand>
        <name>pyruvate</name>
        <dbReference type="ChEBI" id="CHEBI:15361"/>
    </ligand>
</feature>
<reference evidence="6" key="1">
    <citation type="submission" date="2013-12" db="EMBL/GenBank/DDBJ databases">
        <authorList>
            <person name="Genoscope - CEA"/>
        </authorList>
    </citation>
    <scope>NUCLEOTIDE SEQUENCE</scope>
    <source>
        <strain evidence="6">CBS 1993</strain>
    </source>
</reference>
<evidence type="ECO:0000256" key="3">
    <source>
        <dbReference type="PIRNR" id="PIRNR001365"/>
    </source>
</evidence>
<dbReference type="CDD" id="cd00408">
    <property type="entry name" value="DHDPS-like"/>
    <property type="match status" value="1"/>
</dbReference>
<dbReference type="PIRSF" id="PIRSF001365">
    <property type="entry name" value="DHDPS"/>
    <property type="match status" value="1"/>
</dbReference>
<dbReference type="GeneID" id="34520511"/>
<dbReference type="PANTHER" id="PTHR12128">
    <property type="entry name" value="DIHYDRODIPICOLINATE SYNTHASE"/>
    <property type="match status" value="1"/>
</dbReference>
<gene>
    <name evidence="6" type="ORF">KUCA_T00003104001</name>
</gene>
<keyword evidence="2" id="KW-0704">Schiff base</keyword>
<sequence length="313" mass="33764">MTVEKSLQPGIYSPVPTFFHDDEDKTLDLETQVEHAKVLYKAGVSGVLVAGSTGEAVHLTLSERAQIVKAIHDAIADPKFRIITGVVGACIPDICEQASAYKEAGSDSIIVLVPGYYGPAITKQDGLVDWFHKLGDKSPLPVIVYNYPGVQNGIDLTIDSFTKIGSHANIIGCKLTNFNFPLYTMLGQSETLKSKNFTPLSGVGQVLVPSMSVGVNGAIDGISNVFPKCMVEIGKLFSEGKLVEAAKLQDLITKANEMTAATNLLGLKYALKHKYGFGETLIGRPPLNQEMDVSVWKKYVPVFDELSGVEDSL</sequence>
<dbReference type="STRING" id="1382522.W6MPP5"/>
<dbReference type="HOGENOM" id="CLU_049343_0_0_1"/>
<comment type="similarity">
    <text evidence="3">Belongs to the DapA family.</text>
</comment>
<feature type="binding site" evidence="5">
    <location>
        <position position="53"/>
    </location>
    <ligand>
        <name>pyruvate</name>
        <dbReference type="ChEBI" id="CHEBI:15361"/>
    </ligand>
</feature>
<reference evidence="6" key="2">
    <citation type="submission" date="2014-02" db="EMBL/GenBank/DDBJ databases">
        <title>Complete DNA sequence of /Kuraishia capsulata/ illustrates novel genomic features among budding yeasts (/Saccharomycotina/).</title>
        <authorList>
            <person name="Morales L."/>
            <person name="Noel B."/>
            <person name="Porcel B."/>
            <person name="Marcet-Houben M."/>
            <person name="Hullo M-F."/>
            <person name="Sacerdot C."/>
            <person name="Tekaia F."/>
            <person name="Leh-Louis V."/>
            <person name="Despons L."/>
            <person name="Khanna V."/>
            <person name="Aury J-M."/>
            <person name="Barbe V."/>
            <person name="Couloux A."/>
            <person name="Labadie K."/>
            <person name="Pelletier E."/>
            <person name="Souciet J-L."/>
            <person name="Boekhout T."/>
            <person name="Gabaldon T."/>
            <person name="Wincker P."/>
            <person name="Dujon B."/>
        </authorList>
    </citation>
    <scope>NUCLEOTIDE SEQUENCE</scope>
    <source>
        <strain evidence="6">CBS 1993</strain>
    </source>
</reference>
<dbReference type="InterPro" id="IPR020624">
    <property type="entry name" value="Schiff_base-form_aldolases_CS"/>
</dbReference>
<feature type="active site" description="Schiff-base intermediate with substrate" evidence="4">
    <location>
        <position position="174"/>
    </location>
</feature>
<feature type="active site" description="Proton donor/acceptor" evidence="4">
    <location>
        <position position="145"/>
    </location>
</feature>
<dbReference type="PRINTS" id="PR00146">
    <property type="entry name" value="DHPICSNTHASE"/>
</dbReference>
<accession>W6MPP5</accession>
<name>W6MPP5_9ASCO</name>
<evidence type="ECO:0000256" key="1">
    <source>
        <dbReference type="ARBA" id="ARBA00023239"/>
    </source>
</evidence>
<dbReference type="AlphaFoldDB" id="W6MPP5"/>
<evidence type="ECO:0000256" key="5">
    <source>
        <dbReference type="PIRSR" id="PIRSR001365-2"/>
    </source>
</evidence>
<protein>
    <submittedName>
        <fullName evidence="6">Uncharacterized protein</fullName>
    </submittedName>
</protein>
<dbReference type="RefSeq" id="XP_022459123.1">
    <property type="nucleotide sequence ID" value="XM_022603415.1"/>
</dbReference>
<dbReference type="Proteomes" id="UP000019384">
    <property type="component" value="Unassembled WGS sequence"/>
</dbReference>
<keyword evidence="7" id="KW-1185">Reference proteome</keyword>
<dbReference type="SMART" id="SM01130">
    <property type="entry name" value="DHDPS"/>
    <property type="match status" value="1"/>
</dbReference>
<dbReference type="SUPFAM" id="SSF51569">
    <property type="entry name" value="Aldolase"/>
    <property type="match status" value="1"/>
</dbReference>